<feature type="region of interest" description="Disordered" evidence="1">
    <location>
        <begin position="65"/>
        <end position="184"/>
    </location>
</feature>
<sequence length="299" mass="31963">MFAKKPTTSFQNLTELQRTTSAGLLTQLMNPDPAIFPVNHPYRRGHSSGEIQRMGMTPMTSLTSMTSAIQTQAQRTKSQPLDQPPAPQQQQPRRPPPADQQVPEPKPAPKPANAQQQAQPPAQQKKNPPRTRPLPRRSVTLDSHTMPPPPPPVTTTTAAADNVNNSTAVPPSPVRSERRAPSVIGMALRGMRTLAFGTGKSTTAGPMESQVIAGSVSTKHVAKAPAAPPTSPEVRSPGSSTGYRPKGPLPGQEMDTDSEDEAEENHLQLSKSVAQDRLKQFAARRGIVAAGSTLSSARE</sequence>
<evidence type="ECO:0000313" key="2">
    <source>
        <dbReference type="EMBL" id="TEB33478.1"/>
    </source>
</evidence>
<dbReference type="AlphaFoldDB" id="A0A4Y7THS5"/>
<feature type="compositionally biased region" description="Polar residues" evidence="1">
    <location>
        <begin position="68"/>
        <end position="78"/>
    </location>
</feature>
<accession>A0A4Y7THS5</accession>
<feature type="compositionally biased region" description="Pro residues" evidence="1">
    <location>
        <begin position="82"/>
        <end position="110"/>
    </location>
</feature>
<evidence type="ECO:0000256" key="1">
    <source>
        <dbReference type="SAM" id="MobiDB-lite"/>
    </source>
</evidence>
<feature type="compositionally biased region" description="Low complexity" evidence="1">
    <location>
        <begin position="111"/>
        <end position="126"/>
    </location>
</feature>
<dbReference type="OrthoDB" id="515401at2759"/>
<organism evidence="2 3">
    <name type="scientific">Coprinellus micaceus</name>
    <name type="common">Glistening ink-cap mushroom</name>
    <name type="synonym">Coprinus micaceus</name>
    <dbReference type="NCBI Taxonomy" id="71717"/>
    <lineage>
        <taxon>Eukaryota</taxon>
        <taxon>Fungi</taxon>
        <taxon>Dikarya</taxon>
        <taxon>Basidiomycota</taxon>
        <taxon>Agaricomycotina</taxon>
        <taxon>Agaricomycetes</taxon>
        <taxon>Agaricomycetidae</taxon>
        <taxon>Agaricales</taxon>
        <taxon>Agaricineae</taxon>
        <taxon>Psathyrellaceae</taxon>
        <taxon>Coprinellus</taxon>
    </lineage>
</organism>
<protein>
    <submittedName>
        <fullName evidence="2">Uncharacterized protein</fullName>
    </submittedName>
</protein>
<dbReference type="EMBL" id="QPFP01000012">
    <property type="protein sequence ID" value="TEB33478.1"/>
    <property type="molecule type" value="Genomic_DNA"/>
</dbReference>
<reference evidence="2 3" key="1">
    <citation type="journal article" date="2019" name="Nat. Ecol. Evol.">
        <title>Megaphylogeny resolves global patterns of mushroom evolution.</title>
        <authorList>
            <person name="Varga T."/>
            <person name="Krizsan K."/>
            <person name="Foldi C."/>
            <person name="Dima B."/>
            <person name="Sanchez-Garcia M."/>
            <person name="Sanchez-Ramirez S."/>
            <person name="Szollosi G.J."/>
            <person name="Szarkandi J.G."/>
            <person name="Papp V."/>
            <person name="Albert L."/>
            <person name="Andreopoulos W."/>
            <person name="Angelini C."/>
            <person name="Antonin V."/>
            <person name="Barry K.W."/>
            <person name="Bougher N.L."/>
            <person name="Buchanan P."/>
            <person name="Buyck B."/>
            <person name="Bense V."/>
            <person name="Catcheside P."/>
            <person name="Chovatia M."/>
            <person name="Cooper J."/>
            <person name="Damon W."/>
            <person name="Desjardin D."/>
            <person name="Finy P."/>
            <person name="Geml J."/>
            <person name="Haridas S."/>
            <person name="Hughes K."/>
            <person name="Justo A."/>
            <person name="Karasinski D."/>
            <person name="Kautmanova I."/>
            <person name="Kiss B."/>
            <person name="Kocsube S."/>
            <person name="Kotiranta H."/>
            <person name="LaButti K.M."/>
            <person name="Lechner B.E."/>
            <person name="Liimatainen K."/>
            <person name="Lipzen A."/>
            <person name="Lukacs Z."/>
            <person name="Mihaltcheva S."/>
            <person name="Morgado L.N."/>
            <person name="Niskanen T."/>
            <person name="Noordeloos M.E."/>
            <person name="Ohm R.A."/>
            <person name="Ortiz-Santana B."/>
            <person name="Ovrebo C."/>
            <person name="Racz N."/>
            <person name="Riley R."/>
            <person name="Savchenko A."/>
            <person name="Shiryaev A."/>
            <person name="Soop K."/>
            <person name="Spirin V."/>
            <person name="Szebenyi C."/>
            <person name="Tomsovsky M."/>
            <person name="Tulloss R.E."/>
            <person name="Uehling J."/>
            <person name="Grigoriev I.V."/>
            <person name="Vagvolgyi C."/>
            <person name="Papp T."/>
            <person name="Martin F.M."/>
            <person name="Miettinen O."/>
            <person name="Hibbett D.S."/>
            <person name="Nagy L.G."/>
        </authorList>
    </citation>
    <scope>NUCLEOTIDE SEQUENCE [LARGE SCALE GENOMIC DNA]</scope>
    <source>
        <strain evidence="2 3">FP101781</strain>
    </source>
</reference>
<evidence type="ECO:0000313" key="3">
    <source>
        <dbReference type="Proteomes" id="UP000298030"/>
    </source>
</evidence>
<dbReference type="Proteomes" id="UP000298030">
    <property type="component" value="Unassembled WGS sequence"/>
</dbReference>
<name>A0A4Y7THS5_COPMI</name>
<keyword evidence="3" id="KW-1185">Reference proteome</keyword>
<feature type="compositionally biased region" description="Acidic residues" evidence="1">
    <location>
        <begin position="254"/>
        <end position="263"/>
    </location>
</feature>
<proteinExistence type="predicted"/>
<dbReference type="STRING" id="71717.A0A4Y7THS5"/>
<gene>
    <name evidence="2" type="ORF">FA13DRAFT_156369</name>
</gene>
<feature type="region of interest" description="Disordered" evidence="1">
    <location>
        <begin position="214"/>
        <end position="271"/>
    </location>
</feature>
<comment type="caution">
    <text evidence="2">The sequence shown here is derived from an EMBL/GenBank/DDBJ whole genome shotgun (WGS) entry which is preliminary data.</text>
</comment>
<feature type="compositionally biased region" description="Low complexity" evidence="1">
    <location>
        <begin position="154"/>
        <end position="169"/>
    </location>
</feature>